<sequence length="78" mass="8648">MFIKKINYIPQVDERDCGVAALAMIAAHYKTRLSLAHLREIAKTDMEGTTALGIVRAAQALDFDTTPVLDVEINDLIF</sequence>
<protein>
    <submittedName>
        <fullName evidence="2">Peptide ABC transporter ATP-binding protein</fullName>
    </submittedName>
</protein>
<proteinExistence type="predicted"/>
<evidence type="ECO:0000313" key="3">
    <source>
        <dbReference type="Proteomes" id="UP000295756"/>
    </source>
</evidence>
<organism evidence="2 3">
    <name type="scientific">Leuconostoc kimchii</name>
    <dbReference type="NCBI Taxonomy" id="136609"/>
    <lineage>
        <taxon>Bacteria</taxon>
        <taxon>Bacillati</taxon>
        <taxon>Bacillota</taxon>
        <taxon>Bacilli</taxon>
        <taxon>Lactobacillales</taxon>
        <taxon>Lactobacillaceae</taxon>
        <taxon>Leuconostoc</taxon>
    </lineage>
</organism>
<keyword evidence="2" id="KW-0547">Nucleotide-binding</keyword>
<dbReference type="Proteomes" id="UP000295756">
    <property type="component" value="Chromosome"/>
</dbReference>
<evidence type="ECO:0000313" key="2">
    <source>
        <dbReference type="EMBL" id="QBR46750.1"/>
    </source>
</evidence>
<keyword evidence="3" id="KW-1185">Reference proteome</keyword>
<feature type="domain" description="Peptidase C39" evidence="1">
    <location>
        <begin position="6"/>
        <end position="68"/>
    </location>
</feature>
<dbReference type="Pfam" id="PF03412">
    <property type="entry name" value="Peptidase_C39"/>
    <property type="match status" value="1"/>
</dbReference>
<accession>A0ABX5SKQ7</accession>
<gene>
    <name evidence="2" type="ORF">EW139_00870</name>
</gene>
<reference evidence="2 3" key="1">
    <citation type="submission" date="2019-03" db="EMBL/GenBank/DDBJ databases">
        <title>Complete Genome Sequence of Leuconostoc kimchii strain NKJ218 Isolated from Homemade Kimchi.</title>
        <authorList>
            <person name="Jung J.Y."/>
            <person name="Jin H.M."/>
            <person name="Jung J.-W."/>
            <person name="Lee S.-Y."/>
            <person name="Ryu B.-G."/>
            <person name="Han S.-S."/>
            <person name="Kang H.K."/>
            <person name="Choi H.W."/>
            <person name="Chung E.J."/>
            <person name="Choi K.-M."/>
        </authorList>
    </citation>
    <scope>NUCLEOTIDE SEQUENCE [LARGE SCALE GENOMIC DNA]</scope>
    <source>
        <strain evidence="2 3">NKJ218</strain>
    </source>
</reference>
<evidence type="ECO:0000259" key="1">
    <source>
        <dbReference type="Pfam" id="PF03412"/>
    </source>
</evidence>
<dbReference type="EMBL" id="CP037939">
    <property type="protein sequence ID" value="QBR46750.1"/>
    <property type="molecule type" value="Genomic_DNA"/>
</dbReference>
<dbReference type="InterPro" id="IPR005074">
    <property type="entry name" value="Peptidase_C39"/>
</dbReference>
<dbReference type="GO" id="GO:0005524">
    <property type="term" value="F:ATP binding"/>
    <property type="evidence" value="ECO:0007669"/>
    <property type="project" value="UniProtKB-KW"/>
</dbReference>
<dbReference type="Gene3D" id="3.90.70.10">
    <property type="entry name" value="Cysteine proteinases"/>
    <property type="match status" value="1"/>
</dbReference>
<name>A0ABX5SKQ7_9LACO</name>
<keyword evidence="2" id="KW-0067">ATP-binding</keyword>